<accession>A0AAX4HU82</accession>
<dbReference type="KEGG" id="psti:SOO65_09275"/>
<feature type="signal peptide" evidence="1">
    <location>
        <begin position="1"/>
        <end position="18"/>
    </location>
</feature>
<dbReference type="AlphaFoldDB" id="A0AAX4HU82"/>
<evidence type="ECO:0000313" key="3">
    <source>
        <dbReference type="Proteomes" id="UP001324634"/>
    </source>
</evidence>
<evidence type="ECO:0000256" key="1">
    <source>
        <dbReference type="SAM" id="SignalP"/>
    </source>
</evidence>
<evidence type="ECO:0000313" key="2">
    <source>
        <dbReference type="EMBL" id="WPU66940.1"/>
    </source>
</evidence>
<keyword evidence="1" id="KW-0732">Signal</keyword>
<dbReference type="Proteomes" id="UP001324634">
    <property type="component" value="Chromosome"/>
</dbReference>
<organism evidence="2 3">
    <name type="scientific">Peredibacter starrii</name>
    <dbReference type="NCBI Taxonomy" id="28202"/>
    <lineage>
        <taxon>Bacteria</taxon>
        <taxon>Pseudomonadati</taxon>
        <taxon>Bdellovibrionota</taxon>
        <taxon>Bacteriovoracia</taxon>
        <taxon>Bacteriovoracales</taxon>
        <taxon>Bacteriovoracaceae</taxon>
        <taxon>Peredibacter</taxon>
    </lineage>
</organism>
<protein>
    <submittedName>
        <fullName evidence="2">Uncharacterized protein</fullName>
    </submittedName>
</protein>
<proteinExistence type="predicted"/>
<gene>
    <name evidence="2" type="ORF">SOO65_09275</name>
</gene>
<keyword evidence="3" id="KW-1185">Reference proteome</keyword>
<dbReference type="RefSeq" id="WP_321399638.1">
    <property type="nucleotide sequence ID" value="NZ_CP139487.1"/>
</dbReference>
<reference evidence="2 3" key="1">
    <citation type="submission" date="2023-11" db="EMBL/GenBank/DDBJ databases">
        <title>Peredibacter starrii A3.12.</title>
        <authorList>
            <person name="Mitchell R.J."/>
        </authorList>
    </citation>
    <scope>NUCLEOTIDE SEQUENCE [LARGE SCALE GENOMIC DNA]</scope>
    <source>
        <strain evidence="2 3">A3.12</strain>
    </source>
</reference>
<feature type="chain" id="PRO_5044027885" evidence="1">
    <location>
        <begin position="19"/>
        <end position="718"/>
    </location>
</feature>
<name>A0AAX4HU82_9BACT</name>
<dbReference type="EMBL" id="CP139487">
    <property type="protein sequence ID" value="WPU66940.1"/>
    <property type="molecule type" value="Genomic_DNA"/>
</dbReference>
<sequence length="718" mass="80476">MMKSLFVLIMLVSGQVFAEEIPGRDLLTYFSANCRTQGEWTRAALADSTALIEALKSISQDPDCRSVGGAVAQLGILTQQLQNLEKTNETQSKIAELNSQEQELLLQISQTSNSTTLAEINKTLRDLQVTRAGLLGRDKAQYELLSQDKVTALSNVVLTANATFAQISGNQKCISKHPTVLNTATSVVSSIGATVSVVNPVLGIGLTAGAAFMGETIEGVRRYRSSREIRNISDNSIAVEAYKCALETMSDRWCQMRDAESFLVFKANQRQYPIIGSGLGAAIRLNDREIPVLIEWLNKIRSGVTPTTTADASRQSNVFTRENFVRSLEAYGLGLIEENRKIYQGYTDLNERWNFLRSIIKSLIPPTETSFRNPFYDVLSYGYSPYFLIGLDDNRDIRDTVGAYYTIDAWVKPPGFNPTLDDVLKNYIEWIARARNRVNQELTQVLQPDALQTLSSAYDRTGNRWKISPMDSLKRLTEFLEANPPRERDIAFTKLYASTLEKLKEIYTITENAIIMNDKIHGNSPVEAIYDLAQLQYGTVVIQSRMDMIVRLALLELLENSPPEDQVVVAQLLAAERFTETITKMSGTDNLALIRADINRAQPVTISNLNSFADIFGKNINRILSKLEFEERTSKGTIARAKRYARTELCFLLLSVPDAQNYVNTNLCVGMKLNSMVNGGPESLTISQETFKLDLNDRACVYREFFRSSKIFETWGIK</sequence>